<name>A0A1H0U2F8_9ACTN</name>
<accession>A0A1H0U2F8</accession>
<evidence type="ECO:0000313" key="3">
    <source>
        <dbReference type="Proteomes" id="UP000199497"/>
    </source>
</evidence>
<reference evidence="3" key="1">
    <citation type="submission" date="2016-10" db="EMBL/GenBank/DDBJ databases">
        <authorList>
            <person name="Varghese N."/>
            <person name="Submissions S."/>
        </authorList>
    </citation>
    <scope>NUCLEOTIDE SEQUENCE [LARGE SCALE GENOMIC DNA]</scope>
    <source>
        <strain evidence="3">DSM 46732</strain>
    </source>
</reference>
<dbReference type="Proteomes" id="UP000199497">
    <property type="component" value="Unassembled WGS sequence"/>
</dbReference>
<sequence length="74" mass="7931">MNPTPPNVDIALRVTHLRATLHALSFDLSTQSTTAEQLTGAADYMERLAADLRGQADRAPSRGPRLLAEEGSDA</sequence>
<dbReference type="EMBL" id="FNJR01000006">
    <property type="protein sequence ID" value="SDP60373.1"/>
    <property type="molecule type" value="Genomic_DNA"/>
</dbReference>
<keyword evidence="3" id="KW-1185">Reference proteome</keyword>
<dbReference type="AlphaFoldDB" id="A0A1H0U2F8"/>
<feature type="region of interest" description="Disordered" evidence="1">
    <location>
        <begin position="54"/>
        <end position="74"/>
    </location>
</feature>
<dbReference type="STRING" id="405564.SAMN04487905_1065"/>
<dbReference type="RefSeq" id="WP_092601116.1">
    <property type="nucleotide sequence ID" value="NZ_FNJR01000006.1"/>
</dbReference>
<organism evidence="2 3">
    <name type="scientific">Actinopolyspora xinjiangensis</name>
    <dbReference type="NCBI Taxonomy" id="405564"/>
    <lineage>
        <taxon>Bacteria</taxon>
        <taxon>Bacillati</taxon>
        <taxon>Actinomycetota</taxon>
        <taxon>Actinomycetes</taxon>
        <taxon>Actinopolysporales</taxon>
        <taxon>Actinopolysporaceae</taxon>
        <taxon>Actinopolyspora</taxon>
    </lineage>
</organism>
<evidence type="ECO:0000256" key="1">
    <source>
        <dbReference type="SAM" id="MobiDB-lite"/>
    </source>
</evidence>
<proteinExistence type="predicted"/>
<protein>
    <submittedName>
        <fullName evidence="2">Uncharacterized protein</fullName>
    </submittedName>
</protein>
<gene>
    <name evidence="2" type="ORF">SAMN04487905_1065</name>
</gene>
<evidence type="ECO:0000313" key="2">
    <source>
        <dbReference type="EMBL" id="SDP60373.1"/>
    </source>
</evidence>